<organism evidence="9 10">
    <name type="scientific">Allonocardiopsis opalescens</name>
    <dbReference type="NCBI Taxonomy" id="1144618"/>
    <lineage>
        <taxon>Bacteria</taxon>
        <taxon>Bacillati</taxon>
        <taxon>Actinomycetota</taxon>
        <taxon>Actinomycetes</taxon>
        <taxon>Streptosporangiales</taxon>
        <taxon>Allonocardiopsis</taxon>
    </lineage>
</organism>
<keyword evidence="4 7" id="KW-1133">Transmembrane helix</keyword>
<name>A0A2T0Q8H3_9ACTN</name>
<feature type="compositionally biased region" description="Pro residues" evidence="6">
    <location>
        <begin position="145"/>
        <end position="154"/>
    </location>
</feature>
<evidence type="ECO:0000313" key="10">
    <source>
        <dbReference type="Proteomes" id="UP000237846"/>
    </source>
</evidence>
<comment type="subcellular location">
    <subcellularLocation>
        <location evidence="1">Cell membrane</location>
        <topology evidence="1">Single-pass membrane protein</topology>
    </subcellularLocation>
</comment>
<proteinExistence type="predicted"/>
<sequence>MAGERGRRLRRFDGRAVLTGTCAGIGRYTGIDPLLIRVAFALLGLAIGAGVVLYVAAWLMLPGDRGGPAPAEQVLRRRLDDDVVMMLLGVGMVVFGLLSMAPVGWSTLLIATVLTLAVLVARSRGVDLVQRLRGLPRRLRAASPAPAPPPPATTPKPSYYDPAQRQTVSAQGGPIDLGAFEPGATVPGATAPGYAPGATVPDIPRKAAADDEWEDVHSAVPPYAPPRLPRPVRTARVARRERGAPLGMVAFSLVLIEAAVGAVLAASVAPPAGLPWFTVTVGGMVMTIGALAVVATWVGNGRGLIPLGAMASLVLLFGSMDPSIAWLSDVTWRPRSAAEVQPVYTLQAGAGELDLSALPLEPEQRVAVGADVDFGLLEVLVPQGADVEVRTALSYGAASIGGDDHVGADLDVRRTLAAEPADDAAPVIVLDLHSTVGVVEVSRVAPSP</sequence>
<dbReference type="Proteomes" id="UP000237846">
    <property type="component" value="Unassembled WGS sequence"/>
</dbReference>
<keyword evidence="5 7" id="KW-0472">Membrane</keyword>
<dbReference type="AlphaFoldDB" id="A0A2T0Q8H3"/>
<evidence type="ECO:0000256" key="1">
    <source>
        <dbReference type="ARBA" id="ARBA00004162"/>
    </source>
</evidence>
<evidence type="ECO:0000256" key="7">
    <source>
        <dbReference type="SAM" id="Phobius"/>
    </source>
</evidence>
<dbReference type="EMBL" id="PVZC01000003">
    <property type="protein sequence ID" value="PRY00073.1"/>
    <property type="molecule type" value="Genomic_DNA"/>
</dbReference>
<reference evidence="9 10" key="1">
    <citation type="submission" date="2018-03" db="EMBL/GenBank/DDBJ databases">
        <title>Genomic Encyclopedia of Archaeal and Bacterial Type Strains, Phase II (KMG-II): from individual species to whole genera.</title>
        <authorList>
            <person name="Goeker M."/>
        </authorList>
    </citation>
    <scope>NUCLEOTIDE SEQUENCE [LARGE SCALE GENOMIC DNA]</scope>
    <source>
        <strain evidence="9 10">DSM 45601</strain>
    </source>
</reference>
<evidence type="ECO:0000259" key="8">
    <source>
        <dbReference type="Pfam" id="PF04024"/>
    </source>
</evidence>
<feature type="domain" description="Phage shock protein PspC N-terminal" evidence="8">
    <location>
        <begin position="7"/>
        <end position="62"/>
    </location>
</feature>
<protein>
    <submittedName>
        <fullName evidence="9">Phage shock protein C (PspC) family protein</fullName>
    </submittedName>
</protein>
<gene>
    <name evidence="9" type="ORF">CLV72_103683</name>
</gene>
<evidence type="ECO:0000256" key="6">
    <source>
        <dbReference type="SAM" id="MobiDB-lite"/>
    </source>
</evidence>
<evidence type="ECO:0000256" key="2">
    <source>
        <dbReference type="ARBA" id="ARBA00022475"/>
    </source>
</evidence>
<feature type="transmembrane region" description="Helical" evidence="7">
    <location>
        <begin position="35"/>
        <end position="61"/>
    </location>
</feature>
<evidence type="ECO:0000313" key="9">
    <source>
        <dbReference type="EMBL" id="PRY00073.1"/>
    </source>
</evidence>
<dbReference type="PANTHER" id="PTHR33885">
    <property type="entry name" value="PHAGE SHOCK PROTEIN C"/>
    <property type="match status" value="1"/>
</dbReference>
<dbReference type="InterPro" id="IPR052027">
    <property type="entry name" value="PspC"/>
</dbReference>
<dbReference type="GO" id="GO:0005886">
    <property type="term" value="C:plasma membrane"/>
    <property type="evidence" value="ECO:0007669"/>
    <property type="project" value="UniProtKB-SubCell"/>
</dbReference>
<evidence type="ECO:0000256" key="3">
    <source>
        <dbReference type="ARBA" id="ARBA00022692"/>
    </source>
</evidence>
<feature type="transmembrane region" description="Helical" evidence="7">
    <location>
        <begin position="246"/>
        <end position="268"/>
    </location>
</feature>
<keyword evidence="3 7" id="KW-0812">Transmembrane</keyword>
<accession>A0A2T0Q8H3</accession>
<dbReference type="InterPro" id="IPR007168">
    <property type="entry name" value="Phageshock_PspC_N"/>
</dbReference>
<dbReference type="PANTHER" id="PTHR33885:SF3">
    <property type="entry name" value="PHAGE SHOCK PROTEIN C"/>
    <property type="match status" value="1"/>
</dbReference>
<evidence type="ECO:0000256" key="4">
    <source>
        <dbReference type="ARBA" id="ARBA00022989"/>
    </source>
</evidence>
<feature type="transmembrane region" description="Helical" evidence="7">
    <location>
        <begin position="304"/>
        <end position="327"/>
    </location>
</feature>
<feature type="transmembrane region" description="Helical" evidence="7">
    <location>
        <begin position="82"/>
        <end position="98"/>
    </location>
</feature>
<feature type="transmembrane region" description="Helical" evidence="7">
    <location>
        <begin position="274"/>
        <end position="297"/>
    </location>
</feature>
<comment type="caution">
    <text evidence="9">The sequence shown here is derived from an EMBL/GenBank/DDBJ whole genome shotgun (WGS) entry which is preliminary data.</text>
</comment>
<feature type="region of interest" description="Disordered" evidence="6">
    <location>
        <begin position="139"/>
        <end position="165"/>
    </location>
</feature>
<keyword evidence="10" id="KW-1185">Reference proteome</keyword>
<keyword evidence="2" id="KW-1003">Cell membrane</keyword>
<dbReference type="Pfam" id="PF04024">
    <property type="entry name" value="PspC"/>
    <property type="match status" value="1"/>
</dbReference>
<evidence type="ECO:0000256" key="5">
    <source>
        <dbReference type="ARBA" id="ARBA00023136"/>
    </source>
</evidence>